<dbReference type="Proteomes" id="UP000076852">
    <property type="component" value="Chromosome 1"/>
</dbReference>
<evidence type="ECO:0000313" key="2">
    <source>
        <dbReference type="EMBL" id="ANB73968.1"/>
    </source>
</evidence>
<dbReference type="KEGG" id="buz:AYM40_17550"/>
<name>A0A160FNT4_9BURK</name>
<proteinExistence type="predicted"/>
<keyword evidence="3" id="KW-1185">Reference proteome</keyword>
<evidence type="ECO:0000313" key="3">
    <source>
        <dbReference type="Proteomes" id="UP000076852"/>
    </source>
</evidence>
<sequence length="118" mass="12290">MRMADASGRTLAPSGMASLSGGGTAIGADGDSGHGDAQWHIDQIVSSCRQNVRRSAPSSARKLPSGGSNAHSLPKGGRNGSDARNLGWLMLPSIRTEGLIVDMDFSQCLAVESIARRR</sequence>
<dbReference type="EMBL" id="CP014578">
    <property type="protein sequence ID" value="ANB73968.1"/>
    <property type="molecule type" value="Genomic_DNA"/>
</dbReference>
<accession>A0A160FNT4</accession>
<gene>
    <name evidence="2" type="ORF">AYM40_17550</name>
</gene>
<evidence type="ECO:0000256" key="1">
    <source>
        <dbReference type="SAM" id="MobiDB-lite"/>
    </source>
</evidence>
<feature type="region of interest" description="Disordered" evidence="1">
    <location>
        <begin position="1"/>
        <end position="85"/>
    </location>
</feature>
<organism evidence="2 3">
    <name type="scientific">Paraburkholderia phytofirmans OLGA172</name>
    <dbReference type="NCBI Taxonomy" id="1417228"/>
    <lineage>
        <taxon>Bacteria</taxon>
        <taxon>Pseudomonadati</taxon>
        <taxon>Pseudomonadota</taxon>
        <taxon>Betaproteobacteria</taxon>
        <taxon>Burkholderiales</taxon>
        <taxon>Burkholderiaceae</taxon>
        <taxon>Paraburkholderia</taxon>
    </lineage>
</organism>
<reference evidence="2 3" key="1">
    <citation type="journal article" date="2016" name="Gene">
        <title>PacBio SMRT assembly of a complex multi-replicon genome reveals chlorocatechol degradative operon in a region of genome plasticity.</title>
        <authorList>
            <person name="Ricker N."/>
            <person name="Shen S.Y."/>
            <person name="Goordial J."/>
            <person name="Jin S."/>
            <person name="Fulthorpe R.R."/>
        </authorList>
    </citation>
    <scope>NUCLEOTIDE SEQUENCE [LARGE SCALE GENOMIC DNA]</scope>
    <source>
        <strain evidence="2 3">OLGA172</strain>
    </source>
</reference>
<dbReference type="AlphaFoldDB" id="A0A160FNT4"/>
<protein>
    <submittedName>
        <fullName evidence="2">Uncharacterized protein</fullName>
    </submittedName>
</protein>